<dbReference type="EMBL" id="JAPNKE010000002">
    <property type="protein sequence ID" value="MCY1007592.1"/>
    <property type="molecule type" value="Genomic_DNA"/>
</dbReference>
<dbReference type="SUPFAM" id="SSF51905">
    <property type="entry name" value="FAD/NAD(P)-binding domain"/>
    <property type="match status" value="1"/>
</dbReference>
<comment type="caution">
    <text evidence="1">The sequence shown here is derived from an EMBL/GenBank/DDBJ whole genome shotgun (WGS) entry which is preliminary data.</text>
</comment>
<gene>
    <name evidence="1" type="ORF">OV079_18965</name>
</gene>
<proteinExistence type="predicted"/>
<dbReference type="AlphaFoldDB" id="A0A9X3ENX4"/>
<accession>A0A9X3ENX4</accession>
<keyword evidence="2" id="KW-1185">Reference proteome</keyword>
<organism evidence="1 2">
    <name type="scientific">Nannocystis pusilla</name>
    <dbReference type="NCBI Taxonomy" id="889268"/>
    <lineage>
        <taxon>Bacteria</taxon>
        <taxon>Pseudomonadati</taxon>
        <taxon>Myxococcota</taxon>
        <taxon>Polyangia</taxon>
        <taxon>Nannocystales</taxon>
        <taxon>Nannocystaceae</taxon>
        <taxon>Nannocystis</taxon>
    </lineage>
</organism>
<dbReference type="InterPro" id="IPR036188">
    <property type="entry name" value="FAD/NAD-bd_sf"/>
</dbReference>
<reference evidence="1" key="1">
    <citation type="submission" date="2022-11" db="EMBL/GenBank/DDBJ databases">
        <title>Minimal conservation of predation-associated metabolite biosynthetic gene clusters underscores biosynthetic potential of Myxococcota including descriptions for ten novel species: Archangium lansinium sp. nov., Myxococcus landrumus sp. nov., Nannocystis bai.</title>
        <authorList>
            <person name="Ahearne A."/>
            <person name="Stevens C."/>
            <person name="Phillips K."/>
        </authorList>
    </citation>
    <scope>NUCLEOTIDE SEQUENCE</scope>
    <source>
        <strain evidence="1">Na p29</strain>
    </source>
</reference>
<evidence type="ECO:0000313" key="1">
    <source>
        <dbReference type="EMBL" id="MCY1007592.1"/>
    </source>
</evidence>
<dbReference type="Gene3D" id="3.30.9.100">
    <property type="match status" value="1"/>
</dbReference>
<name>A0A9X3ENX4_9BACT</name>
<protein>
    <submittedName>
        <fullName evidence="1">Uncharacterized protein</fullName>
    </submittedName>
</protein>
<dbReference type="RefSeq" id="WP_267770233.1">
    <property type="nucleotide sequence ID" value="NZ_JAPNKE010000002.1"/>
</dbReference>
<dbReference type="Gene3D" id="3.50.50.60">
    <property type="entry name" value="FAD/NAD(P)-binding domain"/>
    <property type="match status" value="1"/>
</dbReference>
<sequence>MLPGIIPILAEIDALAAVEAAGFGRKTGSTLWGWGKTPRWDLWFYDSDAYDHAWLVERARFDAILFAAATRAGAVVLDRAVARTLLWDGERLVGAAWSAPDSCRRRGHGW</sequence>
<dbReference type="Proteomes" id="UP001150924">
    <property type="component" value="Unassembled WGS sequence"/>
</dbReference>
<evidence type="ECO:0000313" key="2">
    <source>
        <dbReference type="Proteomes" id="UP001150924"/>
    </source>
</evidence>